<keyword evidence="4" id="KW-1185">Reference proteome</keyword>
<dbReference type="InterPro" id="IPR024311">
    <property type="entry name" value="Lipocalin-like"/>
</dbReference>
<evidence type="ECO:0000313" key="4">
    <source>
        <dbReference type="Proteomes" id="UP001230915"/>
    </source>
</evidence>
<protein>
    <submittedName>
        <fullName evidence="3">Lipocalin family protein</fullName>
    </submittedName>
</protein>
<sequence>MKIVLQKLKIPMILLLMGTFLLNSTPSFAQSLEGKWNIAKMNTQNSTVIQFTKDSLIFYEFDKRRSATSYHIKDNRLAVGAGSIPIGGEFEFVNPQRLRLKPEQAKSPIDFVRLKPTTTTLTRAEIAQLNFEMTYQNRTLPLNFDGEEDESGQTIQLEIIDSTYFISFYRKDRRMGAMPIEQVTTKKIMVYGFPEKPFVVSGERVISNGNTIKTNKAASANADVAAIAEMIIGKWFYNHIEGWPSLSDCTKKTFFKFKEDFSLQTKPYAENPSNGNCIAGSSINGTYELLGTDQIKVTQNDKTETWKIQSLTKTKLAVERDGSALTLTKK</sequence>
<gene>
    <name evidence="3" type="ORF">RBU60_10195</name>
</gene>
<dbReference type="Proteomes" id="UP001230915">
    <property type="component" value="Unassembled WGS sequence"/>
</dbReference>
<feature type="domain" description="Lipocalin-like" evidence="2">
    <location>
        <begin position="231"/>
        <end position="316"/>
    </location>
</feature>
<evidence type="ECO:0000256" key="1">
    <source>
        <dbReference type="SAM" id="SignalP"/>
    </source>
</evidence>
<comment type="caution">
    <text evidence="3">The sequence shown here is derived from an EMBL/GenBank/DDBJ whole genome shotgun (WGS) entry which is preliminary data.</text>
</comment>
<keyword evidence="1" id="KW-0732">Signal</keyword>
<dbReference type="Pfam" id="PF13648">
    <property type="entry name" value="Lipocalin_4"/>
    <property type="match status" value="1"/>
</dbReference>
<dbReference type="EMBL" id="JAVHUL010000027">
    <property type="protein sequence ID" value="MDQ7917946.1"/>
    <property type="molecule type" value="Genomic_DNA"/>
</dbReference>
<feature type="chain" id="PRO_5046864479" evidence="1">
    <location>
        <begin position="30"/>
        <end position="330"/>
    </location>
</feature>
<proteinExistence type="predicted"/>
<reference evidence="3 4" key="1">
    <citation type="submission" date="2023-08" db="EMBL/GenBank/DDBJ databases">
        <title>Mesonia sp. MT50, isolated from deep-sea sediment of the Mariana Trench.</title>
        <authorList>
            <person name="Fu H."/>
        </authorList>
    </citation>
    <scope>NUCLEOTIDE SEQUENCE [LARGE SCALE GENOMIC DNA]</scope>
    <source>
        <strain evidence="3 4">MT50</strain>
    </source>
</reference>
<evidence type="ECO:0000259" key="2">
    <source>
        <dbReference type="Pfam" id="PF13648"/>
    </source>
</evidence>
<feature type="signal peptide" evidence="1">
    <location>
        <begin position="1"/>
        <end position="29"/>
    </location>
</feature>
<dbReference type="RefSeq" id="WP_308864822.1">
    <property type="nucleotide sequence ID" value="NZ_JAVHUL010000027.1"/>
</dbReference>
<name>A0ABU1A3V6_9FLAO</name>
<evidence type="ECO:0000313" key="3">
    <source>
        <dbReference type="EMBL" id="MDQ7917946.1"/>
    </source>
</evidence>
<accession>A0ABU1A3V6</accession>
<organism evidence="3 4">
    <name type="scientific">Mesonia profundi</name>
    <dbReference type="NCBI Taxonomy" id="3070998"/>
    <lineage>
        <taxon>Bacteria</taxon>
        <taxon>Pseudomonadati</taxon>
        <taxon>Bacteroidota</taxon>
        <taxon>Flavobacteriia</taxon>
        <taxon>Flavobacteriales</taxon>
        <taxon>Flavobacteriaceae</taxon>
        <taxon>Mesonia</taxon>
    </lineage>
</organism>